<evidence type="ECO:0000256" key="2">
    <source>
        <dbReference type="SAM" id="SignalP"/>
    </source>
</evidence>
<keyword evidence="4" id="KW-1185">Reference proteome</keyword>
<evidence type="ECO:0000313" key="4">
    <source>
        <dbReference type="Proteomes" id="UP000428260"/>
    </source>
</evidence>
<feature type="coiled-coil region" evidence="1">
    <location>
        <begin position="16"/>
        <end position="43"/>
    </location>
</feature>
<organism evidence="3 4">
    <name type="scientific">Maribellus comscasis</name>
    <dbReference type="NCBI Taxonomy" id="2681766"/>
    <lineage>
        <taxon>Bacteria</taxon>
        <taxon>Pseudomonadati</taxon>
        <taxon>Bacteroidota</taxon>
        <taxon>Bacteroidia</taxon>
        <taxon>Marinilabiliales</taxon>
        <taxon>Prolixibacteraceae</taxon>
        <taxon>Maribellus</taxon>
    </lineage>
</organism>
<evidence type="ECO:0000256" key="1">
    <source>
        <dbReference type="SAM" id="Coils"/>
    </source>
</evidence>
<protein>
    <submittedName>
        <fullName evidence="3">DUF4251 domain-containing protein</fullName>
    </submittedName>
</protein>
<dbReference type="KEGG" id="mcos:GM418_30865"/>
<keyword evidence="2" id="KW-0732">Signal</keyword>
<dbReference type="RefSeq" id="WP_158872176.1">
    <property type="nucleotide sequence ID" value="NZ_CP046401.1"/>
</dbReference>
<gene>
    <name evidence="3" type="ORF">GM418_30865</name>
</gene>
<feature type="chain" id="PRO_5026265596" evidence="2">
    <location>
        <begin position="20"/>
        <end position="169"/>
    </location>
</feature>
<dbReference type="AlphaFoldDB" id="A0A6I6K2K6"/>
<dbReference type="Proteomes" id="UP000428260">
    <property type="component" value="Chromosome"/>
</dbReference>
<sequence>MKKLFVILVLLIPFALVNAQENKSRKERKAEKELQKKEKIKNLIDSQSFVFSASHALPMGGSSIALNHYFNAKIEGDSVYSYLPYYGVAYSAQYGQNKSPFNFDKPMEDYSVEKEKDGYLIKFDTKNGNDYINYTIRVSESGYASLNITSTNRQSISFTGIIEPVENDI</sequence>
<dbReference type="Gene3D" id="2.40.128.410">
    <property type="match status" value="1"/>
</dbReference>
<dbReference type="InterPro" id="IPR025347">
    <property type="entry name" value="DUF4251"/>
</dbReference>
<keyword evidence="1" id="KW-0175">Coiled coil</keyword>
<feature type="signal peptide" evidence="2">
    <location>
        <begin position="1"/>
        <end position="19"/>
    </location>
</feature>
<dbReference type="EMBL" id="CP046401">
    <property type="protein sequence ID" value="QGY47899.1"/>
    <property type="molecule type" value="Genomic_DNA"/>
</dbReference>
<name>A0A6I6K2K6_9BACT</name>
<dbReference type="Pfam" id="PF14059">
    <property type="entry name" value="DUF4251"/>
    <property type="match status" value="1"/>
</dbReference>
<accession>A0A6I6K2K6</accession>
<proteinExistence type="predicted"/>
<evidence type="ECO:0000313" key="3">
    <source>
        <dbReference type="EMBL" id="QGY47899.1"/>
    </source>
</evidence>
<reference evidence="3 4" key="1">
    <citation type="submission" date="2019-11" db="EMBL/GenBank/DDBJ databases">
        <authorList>
            <person name="Zheng R.K."/>
            <person name="Sun C.M."/>
        </authorList>
    </citation>
    <scope>NUCLEOTIDE SEQUENCE [LARGE SCALE GENOMIC DNA]</scope>
    <source>
        <strain evidence="3 4">WC007</strain>
    </source>
</reference>